<proteinExistence type="predicted"/>
<name>A0ABV9H133_9HYPH</name>
<evidence type="ECO:0000256" key="1">
    <source>
        <dbReference type="SAM" id="Phobius"/>
    </source>
</evidence>
<gene>
    <name evidence="2" type="ORF">ACFO1V_02505</name>
</gene>
<dbReference type="EMBL" id="JBHSEL010000029">
    <property type="protein sequence ID" value="MFC4624104.1"/>
    <property type="molecule type" value="Genomic_DNA"/>
</dbReference>
<feature type="transmembrane region" description="Helical" evidence="1">
    <location>
        <begin position="43"/>
        <end position="60"/>
    </location>
</feature>
<organism evidence="2 3">
    <name type="scientific">Daeguia caeni</name>
    <dbReference type="NCBI Taxonomy" id="439612"/>
    <lineage>
        <taxon>Bacteria</taxon>
        <taxon>Pseudomonadati</taxon>
        <taxon>Pseudomonadota</taxon>
        <taxon>Alphaproteobacteria</taxon>
        <taxon>Hyphomicrobiales</taxon>
        <taxon>Brucellaceae</taxon>
        <taxon>Daeguia</taxon>
    </lineage>
</organism>
<comment type="caution">
    <text evidence="2">The sequence shown here is derived from an EMBL/GenBank/DDBJ whole genome shotgun (WGS) entry which is preliminary data.</text>
</comment>
<evidence type="ECO:0000313" key="3">
    <source>
        <dbReference type="Proteomes" id="UP001596042"/>
    </source>
</evidence>
<dbReference type="RefSeq" id="WP_374834216.1">
    <property type="nucleotide sequence ID" value="NZ_JBHEEZ010000043.1"/>
</dbReference>
<keyword evidence="3" id="KW-1185">Reference proteome</keyword>
<protein>
    <recommendedName>
        <fullName evidence="4">DUF4175 domain-containing protein</fullName>
    </recommendedName>
</protein>
<keyword evidence="1" id="KW-0812">Transmembrane</keyword>
<accession>A0ABV9H133</accession>
<evidence type="ECO:0008006" key="4">
    <source>
        <dbReference type="Google" id="ProtNLM"/>
    </source>
</evidence>
<evidence type="ECO:0000313" key="2">
    <source>
        <dbReference type="EMBL" id="MFC4624104.1"/>
    </source>
</evidence>
<dbReference type="Proteomes" id="UP001596042">
    <property type="component" value="Unassembled WGS sequence"/>
</dbReference>
<keyword evidence="1" id="KW-0472">Membrane</keyword>
<sequence>MSNQPPVYPTIRFLVAKGDLLAVLAALIPVLLGFWGLASGFSWVWMAFAIVVGTGLWLILRSYVEVLRILSDTLMPR</sequence>
<keyword evidence="1" id="KW-1133">Transmembrane helix</keyword>
<reference evidence="3" key="1">
    <citation type="journal article" date="2019" name="Int. J. Syst. Evol. Microbiol.">
        <title>The Global Catalogue of Microorganisms (GCM) 10K type strain sequencing project: providing services to taxonomists for standard genome sequencing and annotation.</title>
        <authorList>
            <consortium name="The Broad Institute Genomics Platform"/>
            <consortium name="The Broad Institute Genome Sequencing Center for Infectious Disease"/>
            <person name="Wu L."/>
            <person name="Ma J."/>
        </authorList>
    </citation>
    <scope>NUCLEOTIDE SEQUENCE [LARGE SCALE GENOMIC DNA]</scope>
    <source>
        <strain evidence="3">CGMCC 1.15731</strain>
    </source>
</reference>
<feature type="transmembrane region" description="Helical" evidence="1">
    <location>
        <begin position="20"/>
        <end position="37"/>
    </location>
</feature>